<feature type="signal peptide" evidence="1">
    <location>
        <begin position="1"/>
        <end position="25"/>
    </location>
</feature>
<proteinExistence type="predicted"/>
<feature type="chain" id="PRO_5037391090" evidence="1">
    <location>
        <begin position="26"/>
        <end position="136"/>
    </location>
</feature>
<gene>
    <name evidence="2" type="ORF">Ssi02_37610</name>
</gene>
<name>A0A919RIP5_9ACTN</name>
<dbReference type="RefSeq" id="WP_204027020.1">
    <property type="nucleotide sequence ID" value="NZ_BOOW01000023.1"/>
</dbReference>
<dbReference type="EMBL" id="BOOW01000023">
    <property type="protein sequence ID" value="GII93530.1"/>
    <property type="molecule type" value="Genomic_DNA"/>
</dbReference>
<evidence type="ECO:0000313" key="2">
    <source>
        <dbReference type="EMBL" id="GII93530.1"/>
    </source>
</evidence>
<protein>
    <submittedName>
        <fullName evidence="2">Uncharacterized protein</fullName>
    </submittedName>
</protein>
<dbReference type="Proteomes" id="UP000606172">
    <property type="component" value="Unassembled WGS sequence"/>
</dbReference>
<keyword evidence="3" id="KW-1185">Reference proteome</keyword>
<accession>A0A919RIP5</accession>
<evidence type="ECO:0000256" key="1">
    <source>
        <dbReference type="SAM" id="SignalP"/>
    </source>
</evidence>
<dbReference type="AlphaFoldDB" id="A0A919RIP5"/>
<comment type="caution">
    <text evidence="2">The sequence shown here is derived from an EMBL/GenBank/DDBJ whole genome shotgun (WGS) entry which is preliminary data.</text>
</comment>
<reference evidence="2" key="1">
    <citation type="submission" date="2021-01" db="EMBL/GenBank/DDBJ databases">
        <title>Whole genome shotgun sequence of Sinosporangium siamense NBRC 109515.</title>
        <authorList>
            <person name="Komaki H."/>
            <person name="Tamura T."/>
        </authorList>
    </citation>
    <scope>NUCLEOTIDE SEQUENCE</scope>
    <source>
        <strain evidence="2">NBRC 109515</strain>
    </source>
</reference>
<evidence type="ECO:0000313" key="3">
    <source>
        <dbReference type="Proteomes" id="UP000606172"/>
    </source>
</evidence>
<keyword evidence="1" id="KW-0732">Signal</keyword>
<sequence>MRRLFALACALVFGTTLLIATPAAATATSTAAAAPVKLTLRFGKCQSTCTVKVTVRNRSRYNIDWVGGKCTLRVNGKIVGTGRIYIGPIKRGYSRTSNCYVISSKLVRAWQKYRNGEANFNRYITASAKYHYRYYR</sequence>
<organism evidence="2 3">
    <name type="scientific">Sinosporangium siamense</name>
    <dbReference type="NCBI Taxonomy" id="1367973"/>
    <lineage>
        <taxon>Bacteria</taxon>
        <taxon>Bacillati</taxon>
        <taxon>Actinomycetota</taxon>
        <taxon>Actinomycetes</taxon>
        <taxon>Streptosporangiales</taxon>
        <taxon>Streptosporangiaceae</taxon>
        <taxon>Sinosporangium</taxon>
    </lineage>
</organism>